<dbReference type="CDD" id="cd04606">
    <property type="entry name" value="CBS_pair_Mg_transporter"/>
    <property type="match status" value="1"/>
</dbReference>
<organism evidence="11 12">
    <name type="scientific">Heliorestis acidaminivorans</name>
    <dbReference type="NCBI Taxonomy" id="553427"/>
    <lineage>
        <taxon>Bacteria</taxon>
        <taxon>Bacillati</taxon>
        <taxon>Bacillota</taxon>
        <taxon>Clostridia</taxon>
        <taxon>Eubacteriales</taxon>
        <taxon>Heliobacteriaceae</taxon>
        <taxon>Heliorestis</taxon>
    </lineage>
</organism>
<evidence type="ECO:0000256" key="7">
    <source>
        <dbReference type="ARBA" id="ARBA00023136"/>
    </source>
</evidence>
<dbReference type="Pfam" id="PF01769">
    <property type="entry name" value="MgtE"/>
    <property type="match status" value="1"/>
</dbReference>
<dbReference type="PROSITE" id="PS51371">
    <property type="entry name" value="CBS"/>
    <property type="match status" value="2"/>
</dbReference>
<feature type="domain" description="CBS" evidence="10">
    <location>
        <begin position="49"/>
        <end position="111"/>
    </location>
</feature>
<dbReference type="SUPFAM" id="SSF161093">
    <property type="entry name" value="MgtE membrane domain-like"/>
    <property type="match status" value="1"/>
</dbReference>
<dbReference type="InterPro" id="IPR046342">
    <property type="entry name" value="CBS_dom_sf"/>
</dbReference>
<proteinExistence type="inferred from homology"/>
<evidence type="ECO:0000256" key="3">
    <source>
        <dbReference type="ARBA" id="ARBA00022448"/>
    </source>
</evidence>
<dbReference type="PANTHER" id="PTHR41394:SF8">
    <property type="entry name" value="MAGNESIUM TRANSPORTER MGTE"/>
    <property type="match status" value="1"/>
</dbReference>
<comment type="subcellular location">
    <subcellularLocation>
        <location evidence="9">Cell membrane</location>
        <topology evidence="9">Multi-pass membrane protein</topology>
    </subcellularLocation>
    <subcellularLocation>
        <location evidence="1">Membrane</location>
        <topology evidence="1">Multi-pass membrane protein</topology>
    </subcellularLocation>
</comment>
<dbReference type="PANTHER" id="PTHR41394">
    <property type="entry name" value="MAGNESIUM TRANSPORTER MGTE"/>
    <property type="match status" value="1"/>
</dbReference>
<keyword evidence="9" id="KW-0479">Metal-binding</keyword>
<evidence type="ECO:0000256" key="2">
    <source>
        <dbReference type="ARBA" id="ARBA00009749"/>
    </source>
</evidence>
<gene>
    <name evidence="11" type="primary">mgtE</name>
    <name evidence="11" type="ORF">F9B85_05060</name>
</gene>
<keyword evidence="4 9" id="KW-0812">Transmembrane</keyword>
<dbReference type="AlphaFoldDB" id="A0A6I0F7C5"/>
<dbReference type="Pfam" id="PF00571">
    <property type="entry name" value="CBS"/>
    <property type="match status" value="2"/>
</dbReference>
<comment type="subunit">
    <text evidence="9">Homodimer.</text>
</comment>
<evidence type="ECO:0000313" key="12">
    <source>
        <dbReference type="Proteomes" id="UP000468766"/>
    </source>
</evidence>
<dbReference type="OrthoDB" id="9790355at2"/>
<keyword evidence="5 9" id="KW-0460">Magnesium</keyword>
<comment type="caution">
    <text evidence="11">The sequence shown here is derived from an EMBL/GenBank/DDBJ whole genome shotgun (WGS) entry which is preliminary data.</text>
</comment>
<dbReference type="Gene3D" id="1.10.357.20">
    <property type="entry name" value="SLC41 divalent cation transporters, integral membrane domain"/>
    <property type="match status" value="1"/>
</dbReference>
<keyword evidence="7 9" id="KW-0472">Membrane</keyword>
<evidence type="ECO:0000256" key="1">
    <source>
        <dbReference type="ARBA" id="ARBA00004141"/>
    </source>
</evidence>
<evidence type="ECO:0000256" key="5">
    <source>
        <dbReference type="ARBA" id="ARBA00022842"/>
    </source>
</evidence>
<evidence type="ECO:0000256" key="6">
    <source>
        <dbReference type="ARBA" id="ARBA00022989"/>
    </source>
</evidence>
<accession>A0A6I0F7C5</accession>
<sequence>MTKAISIHGASRPLEHERKSLTRTTAIAEIIDETREEALYAPESVGTIMHDNFLAVPEEYSVAEAMQVLRQNEIGQKSKYYVYVVDSCQVLKGIVPIRNLLTASEKQKIAEITCPDVVSVSAHQDREEVATFMQSRDFLSVPVVNEQGVLVGIVNARDVLGIVEAETTEDFHKMASVSALKTSLKSASIYLLFQKRVGWLLLLVFVNIFSSTGIAYFEDTIASMVALVFFLPLLIGSSGNAGSQSATMMVRALATGDVKLRDWASFLGKELVVSGLLGLAMGLAVATIGFFRVGTEVAIVVALTMQVVVIVGSLIGMSLPFALDKLKLDPATASGPLVTSIADIAGILIYFSIATWYLGHVGIM</sequence>
<dbReference type="InterPro" id="IPR006669">
    <property type="entry name" value="MgtE_transporter"/>
</dbReference>
<keyword evidence="8" id="KW-0129">CBS domain</keyword>
<feature type="transmembrane region" description="Helical" evidence="9">
    <location>
        <begin position="223"/>
        <end position="241"/>
    </location>
</feature>
<keyword evidence="12" id="KW-1185">Reference proteome</keyword>
<keyword evidence="9" id="KW-1003">Cell membrane</keyword>
<dbReference type="InterPro" id="IPR000644">
    <property type="entry name" value="CBS_dom"/>
</dbReference>
<dbReference type="InterPro" id="IPR036739">
    <property type="entry name" value="SLC41_membr_dom_sf"/>
</dbReference>
<feature type="transmembrane region" description="Helical" evidence="9">
    <location>
        <begin position="197"/>
        <end position="217"/>
    </location>
</feature>
<evidence type="ECO:0000313" key="11">
    <source>
        <dbReference type="EMBL" id="KAB2953283.1"/>
    </source>
</evidence>
<dbReference type="Gene3D" id="3.10.580.10">
    <property type="entry name" value="CBS-domain"/>
    <property type="match status" value="1"/>
</dbReference>
<feature type="transmembrane region" description="Helical" evidence="9">
    <location>
        <begin position="335"/>
        <end position="358"/>
    </location>
</feature>
<protein>
    <recommendedName>
        <fullName evidence="9">Magnesium transporter MgtE</fullName>
    </recommendedName>
</protein>
<feature type="transmembrane region" description="Helical" evidence="9">
    <location>
        <begin position="297"/>
        <end position="323"/>
    </location>
</feature>
<dbReference type="NCBIfam" id="TIGR00400">
    <property type="entry name" value="mgtE"/>
    <property type="match status" value="1"/>
</dbReference>
<reference evidence="11 12" key="1">
    <citation type="submission" date="2019-10" db="EMBL/GenBank/DDBJ databases">
        <title>Whole-genome sequence of the extremophile Heliorestis acidaminivorans DSM 24790.</title>
        <authorList>
            <person name="Kyndt J.A."/>
            <person name="Meyer T.E."/>
        </authorList>
    </citation>
    <scope>NUCLEOTIDE SEQUENCE [LARGE SCALE GENOMIC DNA]</scope>
    <source>
        <strain evidence="11 12">DSM 24790</strain>
    </source>
</reference>
<dbReference type="RefSeq" id="WP_151619188.1">
    <property type="nucleotide sequence ID" value="NZ_WBXO01000003.1"/>
</dbReference>
<evidence type="ECO:0000256" key="4">
    <source>
        <dbReference type="ARBA" id="ARBA00022692"/>
    </source>
</evidence>
<feature type="transmembrane region" description="Helical" evidence="9">
    <location>
        <begin position="271"/>
        <end position="291"/>
    </location>
</feature>
<dbReference type="GO" id="GO:0015095">
    <property type="term" value="F:magnesium ion transmembrane transporter activity"/>
    <property type="evidence" value="ECO:0007669"/>
    <property type="project" value="UniProtKB-UniRule"/>
</dbReference>
<dbReference type="SMART" id="SM00116">
    <property type="entry name" value="CBS"/>
    <property type="match status" value="2"/>
</dbReference>
<feature type="domain" description="CBS" evidence="10">
    <location>
        <begin position="113"/>
        <end position="169"/>
    </location>
</feature>
<keyword evidence="6 9" id="KW-1133">Transmembrane helix</keyword>
<dbReference type="Proteomes" id="UP000468766">
    <property type="component" value="Unassembled WGS sequence"/>
</dbReference>
<dbReference type="SUPFAM" id="SSF54631">
    <property type="entry name" value="CBS-domain pair"/>
    <property type="match status" value="1"/>
</dbReference>
<dbReference type="InterPro" id="IPR006667">
    <property type="entry name" value="SLC41_membr_dom"/>
</dbReference>
<evidence type="ECO:0000256" key="9">
    <source>
        <dbReference type="RuleBase" id="RU362011"/>
    </source>
</evidence>
<dbReference type="GO" id="GO:0046872">
    <property type="term" value="F:metal ion binding"/>
    <property type="evidence" value="ECO:0007669"/>
    <property type="project" value="UniProtKB-KW"/>
</dbReference>
<evidence type="ECO:0000256" key="8">
    <source>
        <dbReference type="PROSITE-ProRule" id="PRU00703"/>
    </source>
</evidence>
<comment type="function">
    <text evidence="9">Acts as a magnesium transporter.</text>
</comment>
<keyword evidence="3 9" id="KW-0813">Transport</keyword>
<comment type="similarity">
    <text evidence="2 9">Belongs to the SLC41A transporter family.</text>
</comment>
<dbReference type="EMBL" id="WBXO01000003">
    <property type="protein sequence ID" value="KAB2953283.1"/>
    <property type="molecule type" value="Genomic_DNA"/>
</dbReference>
<name>A0A6I0F7C5_9FIRM</name>
<dbReference type="GO" id="GO:0005886">
    <property type="term" value="C:plasma membrane"/>
    <property type="evidence" value="ECO:0007669"/>
    <property type="project" value="UniProtKB-SubCell"/>
</dbReference>
<evidence type="ECO:0000259" key="10">
    <source>
        <dbReference type="PROSITE" id="PS51371"/>
    </source>
</evidence>